<dbReference type="InterPro" id="IPR003148">
    <property type="entry name" value="RCK_N"/>
</dbReference>
<comment type="subcellular location">
    <subcellularLocation>
        <location evidence="1">Endomembrane system</location>
        <topology evidence="1">Multi-pass membrane protein</topology>
    </subcellularLocation>
</comment>
<dbReference type="GO" id="GO:1902600">
    <property type="term" value="P:proton transmembrane transport"/>
    <property type="evidence" value="ECO:0007669"/>
    <property type="project" value="InterPro"/>
</dbReference>
<sequence>MDGDFLFYALILLLAAVIVVPIAKRSGLGTVLGYIVAGVIIGPFGMGLITEAETLLHFSEFGVVMMLFLIGLELEPKVLWRLRKSLLGLGSSQMIATTALITIPCIAFGLAWPLALAIGLGLALSSTAISLQIMTERNLFSAKTGQSAFSVLLFQDLAIIPILAIIPLLATATETEVKTITDVLRVVEQGSGGGSLWEKSLKVVGLVTLLIGIGHYAVRHVLHYIARTGVREIFTATALLLVIGVTFIMLSAGLTPAMGAFIAGVILADSEYKHEIENQIEPFKSLLLGLFFISVGMTINFDVFSKNIPMILGATVGLVAVKLLVLAGLAKFIKFNVRDNLMFSILLAQGGEFAFVIFQFASQVKLLTPDMTSTLNVIVAISMMATPLLILLYDKILVPWLDSRKTGEVSPILPPLNEHNPVIIFGYGRFGQIIGRLLQAKRIGATILDHDPTQIDFLRKFGWKVYYGEVLDMHLLEKAGIEHAKIIVIGIDDFEKSVKATQRIKETYPHVKIVVRAYDRRNAQDFMKAGADFIERETFASALNAGEAVLRFMGYRAFTAKTLVRKFAMHDRKSLEDAAHFNDNDKDWISFALESRQQLIDLFEKDRQDAEAHMAENWEHKNGAPL</sequence>
<feature type="transmembrane region" description="Helical" evidence="11">
    <location>
        <begin position="200"/>
        <end position="218"/>
    </location>
</feature>
<evidence type="ECO:0000256" key="8">
    <source>
        <dbReference type="ARBA" id="ARBA00022989"/>
    </source>
</evidence>
<evidence type="ECO:0000256" key="3">
    <source>
        <dbReference type="ARBA" id="ARBA00022448"/>
    </source>
</evidence>
<feature type="domain" description="RCK N-terminal" evidence="12">
    <location>
        <begin position="419"/>
        <end position="535"/>
    </location>
</feature>
<dbReference type="Gene3D" id="1.20.1530.20">
    <property type="match status" value="1"/>
</dbReference>
<evidence type="ECO:0000256" key="10">
    <source>
        <dbReference type="ARBA" id="ARBA00023136"/>
    </source>
</evidence>
<feature type="transmembrane region" description="Helical" evidence="11">
    <location>
        <begin position="147"/>
        <end position="170"/>
    </location>
</feature>
<feature type="transmembrane region" description="Helical" evidence="11">
    <location>
        <begin position="6"/>
        <end position="24"/>
    </location>
</feature>
<dbReference type="GO" id="GO:0015297">
    <property type="term" value="F:antiporter activity"/>
    <property type="evidence" value="ECO:0007669"/>
    <property type="project" value="UniProtKB-KW"/>
</dbReference>
<evidence type="ECO:0000256" key="7">
    <source>
        <dbReference type="ARBA" id="ARBA00022958"/>
    </source>
</evidence>
<dbReference type="PROSITE" id="PS51201">
    <property type="entry name" value="RCK_N"/>
    <property type="match status" value="1"/>
</dbReference>
<comment type="similarity">
    <text evidence="2">Belongs to the monovalent cation:proton antiporter 2 (CPA2) transporter (TC 2.A.37) family.</text>
</comment>
<dbReference type="GO" id="GO:0005886">
    <property type="term" value="C:plasma membrane"/>
    <property type="evidence" value="ECO:0007669"/>
    <property type="project" value="TreeGrafter"/>
</dbReference>
<dbReference type="FunFam" id="3.40.50.720:FF:000036">
    <property type="entry name" value="Glutathione-regulated potassium-efflux system protein KefB"/>
    <property type="match status" value="1"/>
</dbReference>
<proteinExistence type="inferred from homology"/>
<evidence type="ECO:0000259" key="12">
    <source>
        <dbReference type="PROSITE" id="PS51201"/>
    </source>
</evidence>
<keyword evidence="5" id="KW-0633">Potassium transport</keyword>
<dbReference type="GO" id="GO:0012505">
    <property type="term" value="C:endomembrane system"/>
    <property type="evidence" value="ECO:0007669"/>
    <property type="project" value="UniProtKB-SubCell"/>
</dbReference>
<evidence type="ECO:0000256" key="4">
    <source>
        <dbReference type="ARBA" id="ARBA00022449"/>
    </source>
</evidence>
<feature type="transmembrane region" description="Helical" evidence="11">
    <location>
        <begin position="373"/>
        <end position="393"/>
    </location>
</feature>
<feature type="transmembrane region" description="Helical" evidence="11">
    <location>
        <begin position="31"/>
        <end position="49"/>
    </location>
</feature>
<feature type="transmembrane region" description="Helical" evidence="11">
    <location>
        <begin position="341"/>
        <end position="361"/>
    </location>
</feature>
<dbReference type="SUPFAM" id="SSF51735">
    <property type="entry name" value="NAD(P)-binding Rossmann-fold domains"/>
    <property type="match status" value="1"/>
</dbReference>
<feature type="transmembrane region" description="Helical" evidence="11">
    <location>
        <begin position="86"/>
        <end position="110"/>
    </location>
</feature>
<feature type="transmembrane region" description="Helical" evidence="11">
    <location>
        <begin position="311"/>
        <end position="329"/>
    </location>
</feature>
<feature type="transmembrane region" description="Helical" evidence="11">
    <location>
        <begin position="55"/>
        <end position="74"/>
    </location>
</feature>
<keyword evidence="7" id="KW-0630">Potassium</keyword>
<feature type="transmembrane region" description="Helical" evidence="11">
    <location>
        <begin position="116"/>
        <end position="135"/>
    </location>
</feature>
<dbReference type="InterPro" id="IPR036291">
    <property type="entry name" value="NAD(P)-bd_dom_sf"/>
</dbReference>
<gene>
    <name evidence="13" type="ORF">DI586_09450</name>
</gene>
<dbReference type="GO" id="GO:0006813">
    <property type="term" value="P:potassium ion transport"/>
    <property type="evidence" value="ECO:0007669"/>
    <property type="project" value="UniProtKB-KW"/>
</dbReference>
<dbReference type="GO" id="GO:0008324">
    <property type="term" value="F:monoatomic cation transmembrane transporter activity"/>
    <property type="evidence" value="ECO:0007669"/>
    <property type="project" value="InterPro"/>
</dbReference>
<dbReference type="Gene3D" id="3.40.50.720">
    <property type="entry name" value="NAD(P)-binding Rossmann-like Domain"/>
    <property type="match status" value="1"/>
</dbReference>
<dbReference type="Pfam" id="PF00999">
    <property type="entry name" value="Na_H_Exchanger"/>
    <property type="match status" value="1"/>
</dbReference>
<evidence type="ECO:0000256" key="5">
    <source>
        <dbReference type="ARBA" id="ARBA00022538"/>
    </source>
</evidence>
<evidence type="ECO:0000256" key="2">
    <source>
        <dbReference type="ARBA" id="ARBA00005551"/>
    </source>
</evidence>
<dbReference type="InterPro" id="IPR004771">
    <property type="entry name" value="K/H_exchanger"/>
</dbReference>
<dbReference type="EMBL" id="QFOT01000125">
    <property type="protein sequence ID" value="PZP54585.1"/>
    <property type="molecule type" value="Genomic_DNA"/>
</dbReference>
<evidence type="ECO:0000256" key="1">
    <source>
        <dbReference type="ARBA" id="ARBA00004127"/>
    </source>
</evidence>
<dbReference type="NCBIfam" id="TIGR00932">
    <property type="entry name" value="2a37"/>
    <property type="match status" value="1"/>
</dbReference>
<dbReference type="PANTHER" id="PTHR46157:SF4">
    <property type="entry name" value="K(+) EFFLUX ANTIPORTER 3, CHLOROPLASTIC"/>
    <property type="match status" value="1"/>
</dbReference>
<dbReference type="InterPro" id="IPR006153">
    <property type="entry name" value="Cation/H_exchanger_TM"/>
</dbReference>
<keyword evidence="4" id="KW-0050">Antiport</keyword>
<dbReference type="AlphaFoldDB" id="A0A2W5FF01"/>
<dbReference type="Pfam" id="PF02254">
    <property type="entry name" value="TrkA_N"/>
    <property type="match status" value="1"/>
</dbReference>
<dbReference type="PANTHER" id="PTHR46157">
    <property type="entry name" value="K(+) EFFLUX ANTIPORTER 3, CHLOROPLASTIC"/>
    <property type="match status" value="1"/>
</dbReference>
<keyword evidence="8 11" id="KW-1133">Transmembrane helix</keyword>
<dbReference type="InterPro" id="IPR038770">
    <property type="entry name" value="Na+/solute_symporter_sf"/>
</dbReference>
<evidence type="ECO:0000256" key="11">
    <source>
        <dbReference type="SAM" id="Phobius"/>
    </source>
</evidence>
<evidence type="ECO:0000256" key="6">
    <source>
        <dbReference type="ARBA" id="ARBA00022692"/>
    </source>
</evidence>
<evidence type="ECO:0000256" key="9">
    <source>
        <dbReference type="ARBA" id="ARBA00023065"/>
    </source>
</evidence>
<name>A0A2W5FF01_9BACT</name>
<feature type="transmembrane region" description="Helical" evidence="11">
    <location>
        <begin position="239"/>
        <end position="266"/>
    </location>
</feature>
<keyword evidence="10 11" id="KW-0472">Membrane</keyword>
<dbReference type="Proteomes" id="UP000249739">
    <property type="component" value="Unassembled WGS sequence"/>
</dbReference>
<evidence type="ECO:0000313" key="14">
    <source>
        <dbReference type="Proteomes" id="UP000249739"/>
    </source>
</evidence>
<accession>A0A2W5FF01</accession>
<organism evidence="13 14">
    <name type="scientific">Micavibrio aeruginosavorus</name>
    <dbReference type="NCBI Taxonomy" id="349221"/>
    <lineage>
        <taxon>Bacteria</taxon>
        <taxon>Pseudomonadati</taxon>
        <taxon>Bdellovibrionota</taxon>
        <taxon>Bdellovibrionia</taxon>
        <taxon>Bdellovibrionales</taxon>
        <taxon>Pseudobdellovibrionaceae</taxon>
        <taxon>Micavibrio</taxon>
    </lineage>
</organism>
<keyword evidence="3" id="KW-0813">Transport</keyword>
<evidence type="ECO:0000313" key="13">
    <source>
        <dbReference type="EMBL" id="PZP54585.1"/>
    </source>
</evidence>
<keyword evidence="9" id="KW-0406">Ion transport</keyword>
<protein>
    <submittedName>
        <fullName evidence="13">Potassium transporter</fullName>
    </submittedName>
</protein>
<reference evidence="13 14" key="1">
    <citation type="submission" date="2017-08" db="EMBL/GenBank/DDBJ databases">
        <title>Infants hospitalized years apart are colonized by the same room-sourced microbial strains.</title>
        <authorList>
            <person name="Brooks B."/>
            <person name="Olm M.R."/>
            <person name="Firek B.A."/>
            <person name="Baker R."/>
            <person name="Thomas B.C."/>
            <person name="Morowitz M.J."/>
            <person name="Banfield J.F."/>
        </authorList>
    </citation>
    <scope>NUCLEOTIDE SEQUENCE [LARGE SCALE GENOMIC DNA]</scope>
    <source>
        <strain evidence="13">S2_006_000_R2_64</strain>
    </source>
</reference>
<keyword evidence="6 11" id="KW-0812">Transmembrane</keyword>
<comment type="caution">
    <text evidence="13">The sequence shown here is derived from an EMBL/GenBank/DDBJ whole genome shotgun (WGS) entry which is preliminary data.</text>
</comment>